<feature type="compositionally biased region" description="Basic and acidic residues" evidence="1">
    <location>
        <begin position="47"/>
        <end position="59"/>
    </location>
</feature>
<dbReference type="AlphaFoldDB" id="A0AAV9NDQ7"/>
<feature type="compositionally biased region" description="Low complexity" evidence="1">
    <location>
        <begin position="32"/>
        <end position="45"/>
    </location>
</feature>
<dbReference type="EMBL" id="JAVRRD010000011">
    <property type="protein sequence ID" value="KAK5053721.1"/>
    <property type="molecule type" value="Genomic_DNA"/>
</dbReference>
<comment type="caution">
    <text evidence="2">The sequence shown here is derived from an EMBL/GenBank/DDBJ whole genome shotgun (WGS) entry which is preliminary data.</text>
</comment>
<dbReference type="Proteomes" id="UP001358417">
    <property type="component" value="Unassembled WGS sequence"/>
</dbReference>
<accession>A0AAV9NDQ7</accession>
<sequence length="236" mass="27237">MVQYDPFAPLLVDTDLPMRERTMRNTSGNTTPSLVDSPSSLSSPLENFKRRASRPEVEKDEIHPAIHPQLRRLSSSHASSHHYCSKCHMRRSSQDLLKQKHNHSPEPESWDGFCPDIVMPTQDAPRPSAHHTRRHSGLCPENLINIDHQHDGKSSPPQILVKHRPCRQHSTSYHHDCHCESVTPIENLSERYGIVDEPTEMEIDWRRSMEKDAMDRVTEIMHEELIADMEARQARL</sequence>
<organism evidence="2 3">
    <name type="scientific">Exophiala bonariae</name>
    <dbReference type="NCBI Taxonomy" id="1690606"/>
    <lineage>
        <taxon>Eukaryota</taxon>
        <taxon>Fungi</taxon>
        <taxon>Dikarya</taxon>
        <taxon>Ascomycota</taxon>
        <taxon>Pezizomycotina</taxon>
        <taxon>Eurotiomycetes</taxon>
        <taxon>Chaetothyriomycetidae</taxon>
        <taxon>Chaetothyriales</taxon>
        <taxon>Herpotrichiellaceae</taxon>
        <taxon>Exophiala</taxon>
    </lineage>
</organism>
<feature type="region of interest" description="Disordered" evidence="1">
    <location>
        <begin position="15"/>
        <end position="59"/>
    </location>
</feature>
<evidence type="ECO:0000256" key="1">
    <source>
        <dbReference type="SAM" id="MobiDB-lite"/>
    </source>
</evidence>
<evidence type="ECO:0000313" key="3">
    <source>
        <dbReference type="Proteomes" id="UP001358417"/>
    </source>
</evidence>
<gene>
    <name evidence="2" type="ORF">LTR84_001682</name>
</gene>
<name>A0AAV9NDQ7_9EURO</name>
<dbReference type="RefSeq" id="XP_064706846.1">
    <property type="nucleotide sequence ID" value="XM_064845301.1"/>
</dbReference>
<evidence type="ECO:0000313" key="2">
    <source>
        <dbReference type="EMBL" id="KAK5053721.1"/>
    </source>
</evidence>
<proteinExistence type="predicted"/>
<reference evidence="2 3" key="1">
    <citation type="submission" date="2023-08" db="EMBL/GenBank/DDBJ databases">
        <title>Black Yeasts Isolated from many extreme environments.</title>
        <authorList>
            <person name="Coleine C."/>
            <person name="Stajich J.E."/>
            <person name="Selbmann L."/>
        </authorList>
    </citation>
    <scope>NUCLEOTIDE SEQUENCE [LARGE SCALE GENOMIC DNA]</scope>
    <source>
        <strain evidence="2 3">CCFEE 5792</strain>
    </source>
</reference>
<dbReference type="GeneID" id="89969898"/>
<protein>
    <submittedName>
        <fullName evidence="2">Uncharacterized protein</fullName>
    </submittedName>
</protein>
<keyword evidence="3" id="KW-1185">Reference proteome</keyword>